<comment type="subunit">
    <text evidence="8">Interacts with CDC27 and maybe other components of the APC/C complex. Interacts with histone variant H2AX under DNA damage conditions.</text>
</comment>
<dbReference type="CDD" id="cd17751">
    <property type="entry name" value="BRCT_microcephalin_rpt3"/>
    <property type="match status" value="1"/>
</dbReference>
<feature type="region of interest" description="Disordered" evidence="9">
    <location>
        <begin position="336"/>
        <end position="373"/>
    </location>
</feature>
<evidence type="ECO:0000256" key="5">
    <source>
        <dbReference type="ARBA" id="ARBA00022737"/>
    </source>
</evidence>
<evidence type="ECO:0000256" key="6">
    <source>
        <dbReference type="ARBA" id="ARBA00023212"/>
    </source>
</evidence>
<evidence type="ECO:0000313" key="11">
    <source>
        <dbReference type="Ensembl" id="ENSCJAP00000082446.1"/>
    </source>
</evidence>
<reference evidence="11 12" key="1">
    <citation type="submission" date="2009-03" db="EMBL/GenBank/DDBJ databases">
        <authorList>
            <person name="Warren W."/>
            <person name="Ye L."/>
            <person name="Minx P."/>
            <person name="Worley K."/>
            <person name="Gibbs R."/>
            <person name="Wilson R.K."/>
        </authorList>
    </citation>
    <scope>NUCLEOTIDE SEQUENCE [LARGE SCALE GENOMIC DNA]</scope>
</reference>
<dbReference type="FunFam" id="3.40.50.10190:FF:000047">
    <property type="entry name" value="Microcephalin"/>
    <property type="match status" value="1"/>
</dbReference>
<evidence type="ECO:0000259" key="10">
    <source>
        <dbReference type="PROSITE" id="PS50172"/>
    </source>
</evidence>
<dbReference type="InterPro" id="IPR022047">
    <property type="entry name" value="Microcephalin-like"/>
</dbReference>
<keyword evidence="12" id="KW-1185">Reference proteome</keyword>
<feature type="region of interest" description="Disordered" evidence="9">
    <location>
        <begin position="599"/>
        <end position="620"/>
    </location>
</feature>
<feature type="domain" description="BRCT" evidence="10">
    <location>
        <begin position="1"/>
        <end position="93"/>
    </location>
</feature>
<feature type="compositionally biased region" description="Polar residues" evidence="9">
    <location>
        <begin position="190"/>
        <end position="209"/>
    </location>
</feature>
<dbReference type="GO" id="GO:0042802">
    <property type="term" value="F:identical protein binding"/>
    <property type="evidence" value="ECO:0007669"/>
    <property type="project" value="Ensembl"/>
</dbReference>
<dbReference type="GO" id="GO:0097150">
    <property type="term" value="P:neuronal stem cell population maintenance"/>
    <property type="evidence" value="ECO:0007669"/>
    <property type="project" value="Ensembl"/>
</dbReference>
<reference evidence="11" key="2">
    <citation type="submission" date="2025-08" db="UniProtKB">
        <authorList>
            <consortium name="Ensembl"/>
        </authorList>
    </citation>
    <scope>IDENTIFICATION</scope>
</reference>
<reference evidence="11" key="3">
    <citation type="submission" date="2025-09" db="UniProtKB">
        <authorList>
            <consortium name="Ensembl"/>
        </authorList>
    </citation>
    <scope>IDENTIFICATION</scope>
</reference>
<proteinExistence type="predicted"/>
<dbReference type="FunFam" id="3.40.50.10190:FF:000055">
    <property type="entry name" value="Microcephalin"/>
    <property type="match status" value="1"/>
</dbReference>
<dbReference type="GO" id="GO:0000132">
    <property type="term" value="P:establishment of mitotic spindle orientation"/>
    <property type="evidence" value="ECO:0007669"/>
    <property type="project" value="Ensembl"/>
</dbReference>
<dbReference type="GO" id="GO:0046605">
    <property type="term" value="P:regulation of centrosome cycle"/>
    <property type="evidence" value="ECO:0007669"/>
    <property type="project" value="Ensembl"/>
</dbReference>
<comment type="function">
    <text evidence="7">Implicated in chromosome condensation and DNA damage induced cellular responses. May play a role in neurogenesis and regulation of the size of the cerebral cortex.</text>
</comment>
<dbReference type="InterPro" id="IPR036420">
    <property type="entry name" value="BRCT_dom_sf"/>
</dbReference>
<evidence type="ECO:0000313" key="12">
    <source>
        <dbReference type="Proteomes" id="UP000008225"/>
    </source>
</evidence>
<evidence type="ECO:0000256" key="4">
    <source>
        <dbReference type="ARBA" id="ARBA00022553"/>
    </source>
</evidence>
<accession>A0A8I3W6Q4</accession>
<dbReference type="GO" id="GO:0005813">
    <property type="term" value="C:centrosome"/>
    <property type="evidence" value="ECO:0007669"/>
    <property type="project" value="UniProtKB-SubCell"/>
</dbReference>
<feature type="region of interest" description="Disordered" evidence="9">
    <location>
        <begin position="183"/>
        <end position="209"/>
    </location>
</feature>
<evidence type="ECO:0000256" key="8">
    <source>
        <dbReference type="ARBA" id="ARBA00026061"/>
    </source>
</evidence>
<dbReference type="GO" id="GO:0050727">
    <property type="term" value="P:regulation of inflammatory response"/>
    <property type="evidence" value="ECO:0007669"/>
    <property type="project" value="Ensembl"/>
</dbReference>
<evidence type="ECO:0000256" key="1">
    <source>
        <dbReference type="ARBA" id="ARBA00004300"/>
    </source>
</evidence>
<dbReference type="CDD" id="cd17716">
    <property type="entry name" value="BRCT_microcephalin_rpt1"/>
    <property type="match status" value="1"/>
</dbReference>
<dbReference type="PANTHER" id="PTHR14625">
    <property type="entry name" value="MICROCEPHALIN"/>
    <property type="match status" value="1"/>
</dbReference>
<dbReference type="Proteomes" id="UP000008225">
    <property type="component" value="Chromosome 13"/>
</dbReference>
<dbReference type="CDD" id="cd17736">
    <property type="entry name" value="BRCT_microcephalin_rpt2"/>
    <property type="match status" value="1"/>
</dbReference>
<evidence type="ECO:0000256" key="2">
    <source>
        <dbReference type="ARBA" id="ARBA00017027"/>
    </source>
</evidence>
<keyword evidence="6" id="KW-0206">Cytoskeleton</keyword>
<dbReference type="GO" id="GO:0071539">
    <property type="term" value="P:protein localization to centrosome"/>
    <property type="evidence" value="ECO:0007669"/>
    <property type="project" value="Ensembl"/>
</dbReference>
<dbReference type="SUPFAM" id="SSF52113">
    <property type="entry name" value="BRCT domain"/>
    <property type="match status" value="3"/>
</dbReference>
<dbReference type="PANTHER" id="PTHR14625:SF3">
    <property type="entry name" value="MICROCEPHALIN"/>
    <property type="match status" value="1"/>
</dbReference>
<feature type="compositionally biased region" description="Polar residues" evidence="9">
    <location>
        <begin position="568"/>
        <end position="582"/>
    </location>
</feature>
<dbReference type="GeneTree" id="ENSGT00390000018842"/>
<dbReference type="GO" id="GO:0000122">
    <property type="term" value="P:negative regulation of transcription by RNA polymerase II"/>
    <property type="evidence" value="ECO:0007669"/>
    <property type="project" value="Ensembl"/>
</dbReference>
<feature type="domain" description="BRCT" evidence="10">
    <location>
        <begin position="677"/>
        <end position="735"/>
    </location>
</feature>
<dbReference type="OMA" id="AMEPRMT"/>
<dbReference type="AlphaFoldDB" id="A0A8I3W6Q4"/>
<dbReference type="Gene3D" id="3.40.50.10190">
    <property type="entry name" value="BRCT domain"/>
    <property type="match status" value="3"/>
</dbReference>
<dbReference type="SMART" id="SM00292">
    <property type="entry name" value="BRCT"/>
    <property type="match status" value="3"/>
</dbReference>
<keyword evidence="5" id="KW-0677">Repeat</keyword>
<sequence>MAAPILKDVVAYVEVWSSNRTENYSKTFTTQLMDMGAKVSKTFNKQVTHVIFKDGYQSTWDKAQKRGVKLVSVLWVEKCRTAGAHVDESLFPAAHVKEHLPSLVKKKRKCMQPKDFNFKTPENDKRFQKKFEKMAEELQRQKTSLDDDVPILLFESNGSLIYSPRMKIDNSHHSAMEKRLREMKEKRENLSPTSSQMIQQSGDNPSNSPCEAPLNTSLDALCSDESFTGGLHSSFDDLCGNSGCGNQERKLGRSINDIKSDTYISSLVLTTNNIHSSPSFTYLDKSSPQKFLNDVSEEEINLQRNIIGKIVTPDQKQAADVSQTFEEYRLSPMLSSTKGHLSIHSRPGSSSVKRKRVSDGSHSPAKEKCKRKQSIRRSLMLRLQLCRSEGSLQGVAGPQRKALSCEESSYDDYFSPDNLKERNSENLPPESPLPSSPAQFSCRSLSKKERTSIFEMSDFSCVGKITRTVDITSFTAKTISSPQKPANDEGGATWSCVTSEESCAPEEALRCGRQAGPQQEDDTCPGGNGFSYPAEDPALPKGQDGDLTPLEGSLEEVKEAVCLKSTENEGTTSKIANSSEGEAQSELEPHFVVDCNVERSTEEKENLPRGYPGSVKNRPTGHDVLDGSCEGFKDLIQPHGESKKSRRGKKPTRTLVMTSMPSEKQNVVIQVVDKLKGFSIVPEVCETTTHVLSGKPLRTLNVLLGIVRGCWILSYDWVLWSLESGHWISEEPFELSNHFPAAPLCRSERCLSAGPYHGTLFADQPVMFVSPASRPPMASLCELVHLCGGRVSQVPCQASIIIGPYSGKKKATVKYLSEKWILGKNLGRDTVLWSSSMDRFPGRAVSCSHPLPRRRGIWTDVSASSTCPGSGMSSRSAFPLLAVS</sequence>
<gene>
    <name evidence="11" type="primary">MCPH1</name>
</gene>
<comment type="subcellular location">
    <subcellularLocation>
        <location evidence="1">Cytoplasm</location>
        <location evidence="1">Cytoskeleton</location>
        <location evidence="1">Microtubule organizing center</location>
        <location evidence="1">Centrosome</location>
    </subcellularLocation>
</comment>
<name>A0A8I3W6Q4_CALJA</name>
<evidence type="ECO:0000256" key="7">
    <source>
        <dbReference type="ARBA" id="ARBA00025455"/>
    </source>
</evidence>
<organism evidence="11 12">
    <name type="scientific">Callithrix jacchus</name>
    <name type="common">White-tufted-ear marmoset</name>
    <name type="synonym">Simia Jacchus</name>
    <dbReference type="NCBI Taxonomy" id="9483"/>
    <lineage>
        <taxon>Eukaryota</taxon>
        <taxon>Metazoa</taxon>
        <taxon>Chordata</taxon>
        <taxon>Craniata</taxon>
        <taxon>Vertebrata</taxon>
        <taxon>Euteleostomi</taxon>
        <taxon>Mammalia</taxon>
        <taxon>Eutheria</taxon>
        <taxon>Euarchontoglires</taxon>
        <taxon>Primates</taxon>
        <taxon>Haplorrhini</taxon>
        <taxon>Platyrrhini</taxon>
        <taxon>Cebidae</taxon>
        <taxon>Callitrichinae</taxon>
        <taxon>Callithrix</taxon>
        <taxon>Callithrix</taxon>
    </lineage>
</organism>
<feature type="region of interest" description="Disordered" evidence="9">
    <location>
        <begin position="512"/>
        <end position="549"/>
    </location>
</feature>
<dbReference type="GO" id="GO:0060623">
    <property type="term" value="P:regulation of chromosome condensation"/>
    <property type="evidence" value="ECO:0007669"/>
    <property type="project" value="Ensembl"/>
</dbReference>
<dbReference type="InterPro" id="IPR029504">
    <property type="entry name" value="Microcephalin_mammal"/>
</dbReference>
<dbReference type="Ensembl" id="ENSCJAT00000124432.1">
    <property type="protein sequence ID" value="ENSCJAP00000082446.1"/>
    <property type="gene ID" value="ENSCJAG00000000217.5"/>
</dbReference>
<evidence type="ECO:0000256" key="9">
    <source>
        <dbReference type="SAM" id="MobiDB-lite"/>
    </source>
</evidence>
<dbReference type="InterPro" id="IPR001357">
    <property type="entry name" value="BRCT_dom"/>
</dbReference>
<feature type="region of interest" description="Disordered" evidence="9">
    <location>
        <begin position="562"/>
        <end position="587"/>
    </location>
</feature>
<feature type="region of interest" description="Disordered" evidence="9">
    <location>
        <begin position="414"/>
        <end position="440"/>
    </location>
</feature>
<keyword evidence="3" id="KW-0963">Cytoplasm</keyword>
<dbReference type="Pfam" id="PF12738">
    <property type="entry name" value="PTCB-BRCT"/>
    <property type="match status" value="1"/>
</dbReference>
<dbReference type="PROSITE" id="PS50172">
    <property type="entry name" value="BRCT"/>
    <property type="match status" value="2"/>
</dbReference>
<dbReference type="GO" id="GO:0060348">
    <property type="term" value="P:bone development"/>
    <property type="evidence" value="ECO:0007669"/>
    <property type="project" value="Ensembl"/>
</dbReference>
<protein>
    <recommendedName>
        <fullName evidence="2">Microcephalin</fullName>
    </recommendedName>
</protein>
<keyword evidence="4" id="KW-0597">Phosphoprotein</keyword>
<evidence type="ECO:0000256" key="3">
    <source>
        <dbReference type="ARBA" id="ARBA00022490"/>
    </source>
</evidence>
<dbReference type="Pfam" id="PF12258">
    <property type="entry name" value="Microcephalin"/>
    <property type="match status" value="1"/>
</dbReference>
<dbReference type="GO" id="GO:0021987">
    <property type="term" value="P:cerebral cortex development"/>
    <property type="evidence" value="ECO:0007669"/>
    <property type="project" value="Ensembl"/>
</dbReference>